<name>A0A5K7SFA3_9BACT</name>
<evidence type="ECO:0000256" key="1">
    <source>
        <dbReference type="ARBA" id="ARBA00004651"/>
    </source>
</evidence>
<keyword evidence="6 12" id="KW-0812">Transmembrane</keyword>
<dbReference type="Pfam" id="PF01654">
    <property type="entry name" value="Cyt_bd_oxida_I"/>
    <property type="match status" value="1"/>
</dbReference>
<sequence length="440" mass="48869">MDDFLAARLQMTVSFVFHIVFACIGMTMPWLMFVAELKWIKTGSKVYLDLSKAWARGVAIFFAVGAVSGTVLSFELGLLWPKFMEHAGAIIGMPFSWEGTAFFLEAIALGVFLYGRDRVNKRVHLFSGILVGIAGVVSGIFVIAANAWMNSPSGFDWVNGQAINIDPVKAMFNKAWFQQALHMTIAAFASTSFAVAGVHAFMLLRHKGNEFHRGAIQIALLFGAVAAILQPISGDISAKNVAKLQPAKFAAMESLFKTSEPAALVIGGIPDEEKEEVKYGIHIPHLLSFLAHGDPNAEVEGLDKTSKENWPPVAIVHFAFQIMIFMGVLMMGTGILFLIFNFKWKENLNKRWWLKLLVWLTPVGFIAVEAGWIVTEVGRQPWIIYGIMKTKDAVTPMPGVQYPFFLITLIYLALTFLVFILMRRQITAVHTNPQNINSHD</sequence>
<keyword evidence="4 12" id="KW-1003">Cell membrane</keyword>
<evidence type="ECO:0000256" key="8">
    <source>
        <dbReference type="ARBA" id="ARBA00022982"/>
    </source>
</evidence>
<keyword evidence="8 12" id="KW-0249">Electron transport</keyword>
<dbReference type="Proteomes" id="UP001193389">
    <property type="component" value="Chromosome"/>
</dbReference>
<dbReference type="GO" id="GO:0019646">
    <property type="term" value="P:aerobic electron transport chain"/>
    <property type="evidence" value="ECO:0007669"/>
    <property type="project" value="InterPro"/>
</dbReference>
<comment type="subcellular location">
    <subcellularLocation>
        <location evidence="1">Cell membrane</location>
        <topology evidence="1">Multi-pass membrane protein</topology>
    </subcellularLocation>
</comment>
<feature type="transmembrane region" description="Helical" evidence="12">
    <location>
        <begin position="180"/>
        <end position="203"/>
    </location>
</feature>
<feature type="transmembrane region" description="Helical" evidence="12">
    <location>
        <begin position="402"/>
        <end position="422"/>
    </location>
</feature>
<accession>A0A5K7SFA3</accession>
<keyword evidence="7 12" id="KW-0479">Metal-binding</keyword>
<keyword evidence="5 12" id="KW-0349">Heme</keyword>
<organism evidence="13 14">
    <name type="scientific">Aquipluma nitroreducens</name>
    <dbReference type="NCBI Taxonomy" id="2010828"/>
    <lineage>
        <taxon>Bacteria</taxon>
        <taxon>Pseudomonadati</taxon>
        <taxon>Bacteroidota</taxon>
        <taxon>Bacteroidia</taxon>
        <taxon>Marinilabiliales</taxon>
        <taxon>Prolixibacteraceae</taxon>
        <taxon>Aquipluma</taxon>
    </lineage>
</organism>
<reference evidence="13" key="1">
    <citation type="journal article" date="2020" name="Int. J. Syst. Evol. Microbiol.">
        <title>Aquipluma nitroreducens gen. nov. sp. nov., a novel facultatively anaerobic bacterium isolated from a freshwater lake.</title>
        <authorList>
            <person name="Watanabe M."/>
            <person name="Kojima H."/>
            <person name="Fukui M."/>
        </authorList>
    </citation>
    <scope>NUCLEOTIDE SEQUENCE</scope>
    <source>
        <strain evidence="13">MeG22</strain>
    </source>
</reference>
<dbReference type="GO" id="GO:0070069">
    <property type="term" value="C:cytochrome complex"/>
    <property type="evidence" value="ECO:0007669"/>
    <property type="project" value="UniProtKB-UniRule"/>
</dbReference>
<dbReference type="KEGG" id="anf:AQPE_4340"/>
<dbReference type="PANTHER" id="PTHR30365:SF14">
    <property type="entry name" value="CYTOCHROME BD MENAQUINOL OXIDASE SUBUNIT I-RELATED"/>
    <property type="match status" value="1"/>
</dbReference>
<feature type="transmembrane region" description="Helical" evidence="12">
    <location>
        <begin position="94"/>
        <end position="114"/>
    </location>
</feature>
<keyword evidence="10 12" id="KW-0408">Iron</keyword>
<dbReference type="GO" id="GO:0005886">
    <property type="term" value="C:plasma membrane"/>
    <property type="evidence" value="ECO:0007669"/>
    <property type="project" value="UniProtKB-SubCell"/>
</dbReference>
<dbReference type="GO" id="GO:0016682">
    <property type="term" value="F:oxidoreductase activity, acting on diphenols and related substances as donors, oxygen as acceptor"/>
    <property type="evidence" value="ECO:0007669"/>
    <property type="project" value="TreeGrafter"/>
</dbReference>
<evidence type="ECO:0000256" key="2">
    <source>
        <dbReference type="ARBA" id="ARBA00009819"/>
    </source>
</evidence>
<keyword evidence="11 12" id="KW-0472">Membrane</keyword>
<dbReference type="PANTHER" id="PTHR30365">
    <property type="entry name" value="CYTOCHROME D UBIQUINOL OXIDASE"/>
    <property type="match status" value="1"/>
</dbReference>
<dbReference type="AlphaFoldDB" id="A0A5K7SFA3"/>
<evidence type="ECO:0000256" key="5">
    <source>
        <dbReference type="ARBA" id="ARBA00022617"/>
    </source>
</evidence>
<dbReference type="GO" id="GO:0020037">
    <property type="term" value="F:heme binding"/>
    <property type="evidence" value="ECO:0007669"/>
    <property type="project" value="TreeGrafter"/>
</dbReference>
<feature type="transmembrane region" description="Helical" evidence="12">
    <location>
        <begin position="53"/>
        <end position="74"/>
    </location>
</feature>
<dbReference type="GO" id="GO:0009055">
    <property type="term" value="F:electron transfer activity"/>
    <property type="evidence" value="ECO:0007669"/>
    <property type="project" value="UniProtKB-UniRule"/>
</dbReference>
<keyword evidence="9 12" id="KW-1133">Transmembrane helix</keyword>
<dbReference type="RefSeq" id="WP_318348324.1">
    <property type="nucleotide sequence ID" value="NZ_AP018694.1"/>
</dbReference>
<feature type="transmembrane region" description="Helical" evidence="12">
    <location>
        <begin position="314"/>
        <end position="340"/>
    </location>
</feature>
<dbReference type="GO" id="GO:0046872">
    <property type="term" value="F:metal ion binding"/>
    <property type="evidence" value="ECO:0007669"/>
    <property type="project" value="UniProtKB-UniRule"/>
</dbReference>
<proteinExistence type="inferred from homology"/>
<evidence type="ECO:0000256" key="9">
    <source>
        <dbReference type="ARBA" id="ARBA00022989"/>
    </source>
</evidence>
<evidence type="ECO:0000256" key="4">
    <source>
        <dbReference type="ARBA" id="ARBA00022475"/>
    </source>
</evidence>
<feature type="transmembrane region" description="Helical" evidence="12">
    <location>
        <begin position="352"/>
        <end position="374"/>
    </location>
</feature>
<comment type="similarity">
    <text evidence="2 12">Belongs to the cytochrome ubiquinol oxidase subunit 1 family.</text>
</comment>
<evidence type="ECO:0000256" key="11">
    <source>
        <dbReference type="ARBA" id="ARBA00023136"/>
    </source>
</evidence>
<evidence type="ECO:0000256" key="12">
    <source>
        <dbReference type="PIRNR" id="PIRNR006446"/>
    </source>
</evidence>
<evidence type="ECO:0000256" key="3">
    <source>
        <dbReference type="ARBA" id="ARBA00022448"/>
    </source>
</evidence>
<evidence type="ECO:0000313" key="14">
    <source>
        <dbReference type="Proteomes" id="UP001193389"/>
    </source>
</evidence>
<evidence type="ECO:0000256" key="10">
    <source>
        <dbReference type="ARBA" id="ARBA00023004"/>
    </source>
</evidence>
<gene>
    <name evidence="13" type="ORF">AQPE_4340</name>
</gene>
<evidence type="ECO:0000256" key="7">
    <source>
        <dbReference type="ARBA" id="ARBA00022723"/>
    </source>
</evidence>
<keyword evidence="14" id="KW-1185">Reference proteome</keyword>
<feature type="transmembrane region" description="Helical" evidence="12">
    <location>
        <begin position="126"/>
        <end position="149"/>
    </location>
</feature>
<feature type="transmembrane region" description="Helical" evidence="12">
    <location>
        <begin position="12"/>
        <end position="33"/>
    </location>
</feature>
<protein>
    <submittedName>
        <fullName evidence="13">Cytochrome bd2, subunit I</fullName>
    </submittedName>
</protein>
<dbReference type="InterPro" id="IPR002585">
    <property type="entry name" value="Cyt-d_ubiquinol_oxidase_su_1"/>
</dbReference>
<dbReference type="EMBL" id="AP018694">
    <property type="protein sequence ID" value="BBE20149.1"/>
    <property type="molecule type" value="Genomic_DNA"/>
</dbReference>
<keyword evidence="3 12" id="KW-0813">Transport</keyword>
<dbReference type="PIRSF" id="PIRSF006446">
    <property type="entry name" value="Cyt_quinol_oxidase_1"/>
    <property type="match status" value="1"/>
</dbReference>
<feature type="transmembrane region" description="Helical" evidence="12">
    <location>
        <begin position="215"/>
        <end position="233"/>
    </location>
</feature>
<evidence type="ECO:0000313" key="13">
    <source>
        <dbReference type="EMBL" id="BBE20149.1"/>
    </source>
</evidence>
<evidence type="ECO:0000256" key="6">
    <source>
        <dbReference type="ARBA" id="ARBA00022692"/>
    </source>
</evidence>